<dbReference type="EMBL" id="UFQB01000034">
    <property type="protein sequence ID" value="SSW72118.1"/>
    <property type="molecule type" value="Genomic_DNA"/>
</dbReference>
<evidence type="ECO:0000313" key="5">
    <source>
        <dbReference type="Proteomes" id="UP000289184"/>
    </source>
</evidence>
<keyword evidence="5" id="KW-1185">Reference proteome</keyword>
<dbReference type="Pfam" id="PF23544">
    <property type="entry name" value="AtuA_ferredoxin"/>
    <property type="match status" value="1"/>
</dbReference>
<feature type="domain" description="Acyclic terpene utilisation N-terminal" evidence="2">
    <location>
        <begin position="17"/>
        <end position="453"/>
    </location>
</feature>
<dbReference type="AlphaFoldDB" id="A0A446CW86"/>
<dbReference type="InterPro" id="IPR056362">
    <property type="entry name" value="AtuA-like_ferredoxin_dom"/>
</dbReference>
<organism evidence="4 5">
    <name type="scientific">Achromobacter agilis</name>
    <dbReference type="NCBI Taxonomy" id="1353888"/>
    <lineage>
        <taxon>Bacteria</taxon>
        <taxon>Pseudomonadati</taxon>
        <taxon>Pseudomonadota</taxon>
        <taxon>Betaproteobacteria</taxon>
        <taxon>Burkholderiales</taxon>
        <taxon>Alcaligenaceae</taxon>
        <taxon>Achromobacter</taxon>
    </lineage>
</organism>
<evidence type="ECO:0000256" key="1">
    <source>
        <dbReference type="SAM" id="MobiDB-lite"/>
    </source>
</evidence>
<dbReference type="Proteomes" id="UP000289184">
    <property type="component" value="Unassembled WGS sequence"/>
</dbReference>
<feature type="region of interest" description="Disordered" evidence="1">
    <location>
        <begin position="469"/>
        <end position="497"/>
    </location>
</feature>
<dbReference type="Pfam" id="PF07287">
    <property type="entry name" value="AtuA"/>
    <property type="match status" value="1"/>
</dbReference>
<evidence type="ECO:0000313" key="4">
    <source>
        <dbReference type="EMBL" id="SSW72118.1"/>
    </source>
</evidence>
<gene>
    <name evidence="4" type="ORF">AGI3411_05459</name>
</gene>
<dbReference type="InterPro" id="IPR010839">
    <property type="entry name" value="AtuA_N"/>
</dbReference>
<protein>
    <recommendedName>
        <fullName evidence="6">Terpene utilization protein AtuA</fullName>
    </recommendedName>
</protein>
<dbReference type="PANTHER" id="PTHR47708:SF2">
    <property type="entry name" value="SI:CH73-132F6.5"/>
    <property type="match status" value="1"/>
</dbReference>
<feature type="domain" description="AtuA-like ferredoxin-fold" evidence="3">
    <location>
        <begin position="498"/>
        <end position="596"/>
    </location>
</feature>
<accession>A0A446CW86</accession>
<dbReference type="RefSeq" id="WP_129530476.1">
    <property type="nucleotide sequence ID" value="NZ_UFQB01000034.1"/>
</dbReference>
<evidence type="ECO:0008006" key="6">
    <source>
        <dbReference type="Google" id="ProtNLM"/>
    </source>
</evidence>
<name>A0A446CW86_9BURK</name>
<evidence type="ECO:0000259" key="3">
    <source>
        <dbReference type="Pfam" id="PF23544"/>
    </source>
</evidence>
<reference evidence="4 5" key="1">
    <citation type="submission" date="2018-07" db="EMBL/GenBank/DDBJ databases">
        <authorList>
            <person name="Peeters C."/>
        </authorList>
    </citation>
    <scope>NUCLEOTIDE SEQUENCE [LARGE SCALE GENOMIC DNA]</scope>
    <source>
        <strain evidence="4 5">LMG 3411</strain>
    </source>
</reference>
<dbReference type="PANTHER" id="PTHR47708">
    <property type="match status" value="1"/>
</dbReference>
<sequence length="604" mass="64883">MSGNHSGNPARRTKERVHVGCASGFWGDSQIAIPQLLTAEKLDYIVFDYLAETTMSILQRARMRNPELGYATDFVNVLRPHLKTLLERGVRLVSNAGGLNPQACRDAILAFAREQGLAPRIAVVTGDDVAELQAEFTDAQGSVLSDLDGFGPLLSANAYLGAYPIVQALALDADIVITGRAVDSACALAVAIHEFDWSFSEYDKLAQASLAGHLIECGPQATGGLFTDWETVPDWANIGYPIVVLDSDGGFDLTKPPSTGGLVSRATVAEQLLYEIGDPAAYELPDVVCDLRQVSIRETGPDRVRVEGARGRAPSTRYKITATGLSGYQIGIMMAIRGQRARAKALRTADELLRRTRKLLALHGLPDYASTVVELLGAEAMYGGNARENDSREVILRIAAAHAERKGLEFLQKESASAGTSMGPGTRSHFGGRSDIQAIIKTGSFYIAKQCVPVWLDCGDLHAEVAVPENGDDGAHIPPAARQAHAPVPASPDGTQRVPLSRLAYARSGDKGDDSNIGVIARSEAYWPVLLRELTAERVREYFSHLVQGEVSRFELPGTAAVNFVLRRALGGGGSSSLRSDPLGKSYAQMLLDLEIPCPGEILR</sequence>
<proteinExistence type="predicted"/>
<dbReference type="OrthoDB" id="9763456at2"/>
<evidence type="ECO:0000259" key="2">
    <source>
        <dbReference type="Pfam" id="PF07287"/>
    </source>
</evidence>